<dbReference type="PANTHER" id="PTHR47655">
    <property type="entry name" value="QUINIC ACID UTILIZATION ACTIVATOR"/>
    <property type="match status" value="1"/>
</dbReference>
<dbReference type="GO" id="GO:0045944">
    <property type="term" value="P:positive regulation of transcription by RNA polymerase II"/>
    <property type="evidence" value="ECO:0007669"/>
    <property type="project" value="TreeGrafter"/>
</dbReference>
<gene>
    <name evidence="3" type="ORF">CBYS24578_00017290</name>
</gene>
<keyword evidence="4" id="KW-1185">Reference proteome</keyword>
<dbReference type="InterPro" id="IPR052783">
    <property type="entry name" value="Metabolic/Drug-Res_Regulator"/>
</dbReference>
<comment type="caution">
    <text evidence="3">The sequence shown here is derived from an EMBL/GenBank/DDBJ whole genome shotgun (WGS) entry which is preliminary data.</text>
</comment>
<evidence type="ECO:0000313" key="3">
    <source>
        <dbReference type="EMBL" id="CAG9990364.1"/>
    </source>
</evidence>
<dbReference type="Pfam" id="PF04082">
    <property type="entry name" value="Fungal_trans"/>
    <property type="match status" value="1"/>
</dbReference>
<dbReference type="GO" id="GO:0006351">
    <property type="term" value="P:DNA-templated transcription"/>
    <property type="evidence" value="ECO:0007669"/>
    <property type="project" value="InterPro"/>
</dbReference>
<dbReference type="AlphaFoldDB" id="A0A9N9UGJ9"/>
<protein>
    <recommendedName>
        <fullName evidence="2">Xylanolytic transcriptional activator regulatory domain-containing protein</fullName>
    </recommendedName>
</protein>
<dbReference type="GO" id="GO:0003677">
    <property type="term" value="F:DNA binding"/>
    <property type="evidence" value="ECO:0007669"/>
    <property type="project" value="InterPro"/>
</dbReference>
<proteinExistence type="predicted"/>
<evidence type="ECO:0000313" key="4">
    <source>
        <dbReference type="Proteomes" id="UP000754883"/>
    </source>
</evidence>
<dbReference type="GO" id="GO:0003700">
    <property type="term" value="F:DNA-binding transcription factor activity"/>
    <property type="evidence" value="ECO:0007669"/>
    <property type="project" value="TreeGrafter"/>
</dbReference>
<name>A0A9N9UGJ9_9HYPO</name>
<dbReference type="InterPro" id="IPR007219">
    <property type="entry name" value="XnlR_reg_dom"/>
</dbReference>
<accession>A0A9N9UGJ9</accession>
<dbReference type="PANTHER" id="PTHR47655:SF2">
    <property type="entry name" value="QUINIC ACID UTILIZATION ACTIVATOR"/>
    <property type="match status" value="1"/>
</dbReference>
<evidence type="ECO:0000256" key="1">
    <source>
        <dbReference type="ARBA" id="ARBA00023242"/>
    </source>
</evidence>
<sequence>MLHGIEGSEDSIVALLSGSRAVSSLASRDGSESMIDSLSDIWRSSRALKELERLLADAEPGEDEDFTPKELHDRLEHVFTTNVAISTGGIADSPSIPAPSDETSTLVNTLSDILDAGATDILVDSVGGSTDTQSFQHIHSPVLIPADWPQLLNIYFSETQLWFPIVRKHDAIRQAYCIAQNKSYSHDGDCPISLGERASIFSLLAYASHYRSRRPLGPNPEITHVYSEQTGSLIKEAMAALERSAALSKYDSGHVQALLTLSMLQLCQGATQTAWTTVGRAVYLSTLLGIAPTSQATPPASLGDKERRLALGLFVLETLIASHLGQRPYLGRSDLERMGRLHLDDIEEWETTCPPDTICGTTYAPGRIASTFNSFTELISILNDHAHGVIRSSEATLSFQTWYNGLPEWAQHATRESSPSDTKSSIQFVNLVMAAVSIDLLFQARALNGAEASSGLPAQHAHNSISFVARQIASHLQPRIFPFAQIYLQMLVIPENTSSFSRHQSYLQELTRLIYVLTGLVQRSGSKQDQQQMEGRTMNEAPAQASVSMLYKTGDLDSEQPADNLNDNTLFNDFAYFTTTINSPQHDTFFQNLGIAPGATPVEFRGTLDP</sequence>
<dbReference type="EMBL" id="CABFNO020001472">
    <property type="protein sequence ID" value="CAG9990364.1"/>
    <property type="molecule type" value="Genomic_DNA"/>
</dbReference>
<dbReference type="CDD" id="cd12148">
    <property type="entry name" value="fungal_TF_MHR"/>
    <property type="match status" value="1"/>
</dbReference>
<dbReference type="Proteomes" id="UP000754883">
    <property type="component" value="Unassembled WGS sequence"/>
</dbReference>
<organism evidence="3 4">
    <name type="scientific">Clonostachys byssicola</name>
    <dbReference type="NCBI Taxonomy" id="160290"/>
    <lineage>
        <taxon>Eukaryota</taxon>
        <taxon>Fungi</taxon>
        <taxon>Dikarya</taxon>
        <taxon>Ascomycota</taxon>
        <taxon>Pezizomycotina</taxon>
        <taxon>Sordariomycetes</taxon>
        <taxon>Hypocreomycetidae</taxon>
        <taxon>Hypocreales</taxon>
        <taxon>Bionectriaceae</taxon>
        <taxon>Clonostachys</taxon>
    </lineage>
</organism>
<dbReference type="GO" id="GO:0008270">
    <property type="term" value="F:zinc ion binding"/>
    <property type="evidence" value="ECO:0007669"/>
    <property type="project" value="InterPro"/>
</dbReference>
<evidence type="ECO:0000259" key="2">
    <source>
        <dbReference type="Pfam" id="PF04082"/>
    </source>
</evidence>
<keyword evidence="1" id="KW-0539">Nucleus</keyword>
<reference evidence="3" key="1">
    <citation type="submission" date="2021-10" db="EMBL/GenBank/DDBJ databases">
        <authorList>
            <person name="Piombo E."/>
        </authorList>
    </citation>
    <scope>NUCLEOTIDE SEQUENCE</scope>
</reference>
<feature type="domain" description="Xylanolytic transcriptional activator regulatory" evidence="2">
    <location>
        <begin position="152"/>
        <end position="384"/>
    </location>
</feature>
<dbReference type="OrthoDB" id="2534600at2759"/>